<dbReference type="SUPFAM" id="SSF55331">
    <property type="entry name" value="Tautomerase/MIF"/>
    <property type="match status" value="1"/>
</dbReference>
<dbReference type="Proteomes" id="UP000826793">
    <property type="component" value="Unassembled WGS sequence"/>
</dbReference>
<dbReference type="Gene3D" id="3.30.429.10">
    <property type="entry name" value="Macrophage Migration Inhibitory Factor"/>
    <property type="match status" value="1"/>
</dbReference>
<evidence type="ECO:0000256" key="2">
    <source>
        <dbReference type="ARBA" id="ARBA00022514"/>
    </source>
</evidence>
<evidence type="ECO:0000256" key="6">
    <source>
        <dbReference type="ARBA" id="ARBA00036823"/>
    </source>
</evidence>
<evidence type="ECO:0000256" key="8">
    <source>
        <dbReference type="ARBA" id="ARBA00039086"/>
    </source>
</evidence>
<dbReference type="PANTHER" id="PTHR11954:SF6">
    <property type="entry name" value="MACROPHAGE MIGRATION INHIBITORY FACTOR"/>
    <property type="match status" value="1"/>
</dbReference>
<keyword evidence="2" id="KW-0202">Cytokine</keyword>
<evidence type="ECO:0000256" key="11">
    <source>
        <dbReference type="ARBA" id="ARBA00042730"/>
    </source>
</evidence>
<evidence type="ECO:0000256" key="3">
    <source>
        <dbReference type="ARBA" id="ARBA00022525"/>
    </source>
</evidence>
<evidence type="ECO:0000256" key="5">
    <source>
        <dbReference type="ARBA" id="ARBA00036735"/>
    </source>
</evidence>
<evidence type="ECO:0000256" key="10">
    <source>
        <dbReference type="ARBA" id="ARBA00041912"/>
    </source>
</evidence>
<comment type="caution">
    <text evidence="12">The sequence shown here is derived from an EMBL/GenBank/DDBJ whole genome shotgun (WGS) entry which is preliminary data.</text>
</comment>
<gene>
    <name evidence="12" type="ORF">H9710_00660</name>
</gene>
<dbReference type="GO" id="GO:0005615">
    <property type="term" value="C:extracellular space"/>
    <property type="evidence" value="ECO:0007669"/>
    <property type="project" value="UniProtKB-KW"/>
</dbReference>
<evidence type="ECO:0000256" key="4">
    <source>
        <dbReference type="ARBA" id="ARBA00023235"/>
    </source>
</evidence>
<dbReference type="EMBL" id="DWXG01000004">
    <property type="protein sequence ID" value="HJB97075.1"/>
    <property type="molecule type" value="Genomic_DNA"/>
</dbReference>
<reference evidence="12" key="1">
    <citation type="journal article" date="2021" name="PeerJ">
        <title>Extensive microbial diversity within the chicken gut microbiome revealed by metagenomics and culture.</title>
        <authorList>
            <person name="Gilroy R."/>
            <person name="Ravi A."/>
            <person name="Getino M."/>
            <person name="Pursley I."/>
            <person name="Horton D.L."/>
            <person name="Alikhan N.F."/>
            <person name="Baker D."/>
            <person name="Gharbi K."/>
            <person name="Hall N."/>
            <person name="Watson M."/>
            <person name="Adriaenssens E.M."/>
            <person name="Foster-Nyarko E."/>
            <person name="Jarju S."/>
            <person name="Secka A."/>
            <person name="Antonio M."/>
            <person name="Oren A."/>
            <person name="Chaudhuri R.R."/>
            <person name="La Ragione R."/>
            <person name="Hildebrand F."/>
            <person name="Pallen M.J."/>
        </authorList>
    </citation>
    <scope>NUCLEOTIDE SEQUENCE</scope>
    <source>
        <strain evidence="12">CHK185-1770</strain>
    </source>
</reference>
<name>A0A9D2MUW7_9FIRM</name>
<evidence type="ECO:0000256" key="9">
    <source>
        <dbReference type="ARBA" id="ARBA00041631"/>
    </source>
</evidence>
<dbReference type="AlphaFoldDB" id="A0A9D2MUW7"/>
<proteinExistence type="predicted"/>
<keyword evidence="3" id="KW-0964">Secreted</keyword>
<dbReference type="GO" id="GO:0005125">
    <property type="term" value="F:cytokine activity"/>
    <property type="evidence" value="ECO:0007669"/>
    <property type="project" value="UniProtKB-KW"/>
</dbReference>
<organism evidence="12 13">
    <name type="scientific">Candidatus Acutalibacter pullicola</name>
    <dbReference type="NCBI Taxonomy" id="2838417"/>
    <lineage>
        <taxon>Bacteria</taxon>
        <taxon>Bacillati</taxon>
        <taxon>Bacillota</taxon>
        <taxon>Clostridia</taxon>
        <taxon>Eubacteriales</taxon>
        <taxon>Acutalibacteraceae</taxon>
        <taxon>Acutalibacter</taxon>
    </lineage>
</organism>
<evidence type="ECO:0000313" key="13">
    <source>
        <dbReference type="Proteomes" id="UP000826793"/>
    </source>
</evidence>
<evidence type="ECO:0000256" key="1">
    <source>
        <dbReference type="ARBA" id="ARBA00004613"/>
    </source>
</evidence>
<keyword evidence="4" id="KW-0413">Isomerase</keyword>
<accession>A0A9D2MUW7</accession>
<comment type="catalytic activity">
    <reaction evidence="5">
        <text>3-phenylpyruvate = enol-phenylpyruvate</text>
        <dbReference type="Rhea" id="RHEA:17097"/>
        <dbReference type="ChEBI" id="CHEBI:16815"/>
        <dbReference type="ChEBI" id="CHEBI:18005"/>
        <dbReference type="EC" id="5.3.2.1"/>
    </reaction>
</comment>
<dbReference type="EC" id="5.3.2.1" evidence="8"/>
<dbReference type="InterPro" id="IPR001398">
    <property type="entry name" value="Macrophage_inhib_fac"/>
</dbReference>
<dbReference type="GO" id="GO:0050178">
    <property type="term" value="F:phenylpyruvate tautomerase activity"/>
    <property type="evidence" value="ECO:0007669"/>
    <property type="project" value="UniProtKB-EC"/>
</dbReference>
<evidence type="ECO:0000313" key="12">
    <source>
        <dbReference type="EMBL" id="HJB97075.1"/>
    </source>
</evidence>
<reference evidence="12" key="2">
    <citation type="submission" date="2021-04" db="EMBL/GenBank/DDBJ databases">
        <authorList>
            <person name="Gilroy R."/>
        </authorList>
    </citation>
    <scope>NUCLEOTIDE SEQUENCE</scope>
    <source>
        <strain evidence="12">CHK185-1770</strain>
    </source>
</reference>
<sequence length="115" mass="13057">MPCVQIKTNVPVSEETSQTLKSRFGQMIAYLPEKTEDWLMITLEDQCRMWFGGKSDQPLAMVEVKIFGDQVDAAGSQKMTEEICALFQQELGVDPKNLYVRYLASPDWGWNGGNF</sequence>
<protein>
    <recommendedName>
        <fullName evidence="11">L-dopachrome isomerase</fullName>
        <ecNumber evidence="8">5.3.2.1</ecNumber>
        <ecNumber evidence="7">5.3.3.12</ecNumber>
    </recommendedName>
    <alternativeName>
        <fullName evidence="9">L-dopachrome tautomerase</fullName>
    </alternativeName>
    <alternativeName>
        <fullName evidence="10">Phenylpyruvate tautomerase</fullName>
    </alternativeName>
</protein>
<dbReference type="Pfam" id="PF01187">
    <property type="entry name" value="MIF"/>
    <property type="match status" value="1"/>
</dbReference>
<dbReference type="InterPro" id="IPR014347">
    <property type="entry name" value="Tautomerase/MIF_sf"/>
</dbReference>
<dbReference type="GO" id="GO:0004167">
    <property type="term" value="F:dopachrome isomerase activity"/>
    <property type="evidence" value="ECO:0007669"/>
    <property type="project" value="UniProtKB-EC"/>
</dbReference>
<comment type="catalytic activity">
    <reaction evidence="6">
        <text>L-dopachrome = 5,6-dihydroxyindole-2-carboxylate</text>
        <dbReference type="Rhea" id="RHEA:13041"/>
        <dbReference type="ChEBI" id="CHEBI:16875"/>
        <dbReference type="ChEBI" id="CHEBI:57509"/>
        <dbReference type="EC" id="5.3.3.12"/>
    </reaction>
</comment>
<dbReference type="EC" id="5.3.3.12" evidence="7"/>
<dbReference type="PANTHER" id="PTHR11954">
    <property type="entry name" value="D-DOPACHROME DECARBOXYLASE"/>
    <property type="match status" value="1"/>
</dbReference>
<comment type="subcellular location">
    <subcellularLocation>
        <location evidence="1">Secreted</location>
    </subcellularLocation>
</comment>
<evidence type="ECO:0000256" key="7">
    <source>
        <dbReference type="ARBA" id="ARBA00038932"/>
    </source>
</evidence>